<name>A0AAD6ZVQ1_9AGAR</name>
<sequence>YWSLDPSGTHRLSVEDATWAGFPAFWLKTTLFGHSWDTGVYEGLRKFHWAKGFDPGSLEVARHLGDPLFEL</sequence>
<organism evidence="1 2">
    <name type="scientific">Mycena albidolilacea</name>
    <dbReference type="NCBI Taxonomy" id="1033008"/>
    <lineage>
        <taxon>Eukaryota</taxon>
        <taxon>Fungi</taxon>
        <taxon>Dikarya</taxon>
        <taxon>Basidiomycota</taxon>
        <taxon>Agaricomycotina</taxon>
        <taxon>Agaricomycetes</taxon>
        <taxon>Agaricomycetidae</taxon>
        <taxon>Agaricales</taxon>
        <taxon>Marasmiineae</taxon>
        <taxon>Mycenaceae</taxon>
        <taxon>Mycena</taxon>
    </lineage>
</organism>
<dbReference type="AlphaFoldDB" id="A0AAD6ZVQ1"/>
<comment type="caution">
    <text evidence="1">The sequence shown here is derived from an EMBL/GenBank/DDBJ whole genome shotgun (WGS) entry which is preliminary data.</text>
</comment>
<dbReference type="EMBL" id="JARIHO010000026">
    <property type="protein sequence ID" value="KAJ7340550.1"/>
    <property type="molecule type" value="Genomic_DNA"/>
</dbReference>
<reference evidence="1" key="1">
    <citation type="submission" date="2023-03" db="EMBL/GenBank/DDBJ databases">
        <title>Massive genome expansion in bonnet fungi (Mycena s.s.) driven by repeated elements and novel gene families across ecological guilds.</title>
        <authorList>
            <consortium name="Lawrence Berkeley National Laboratory"/>
            <person name="Harder C.B."/>
            <person name="Miyauchi S."/>
            <person name="Viragh M."/>
            <person name="Kuo A."/>
            <person name="Thoen E."/>
            <person name="Andreopoulos B."/>
            <person name="Lu D."/>
            <person name="Skrede I."/>
            <person name="Drula E."/>
            <person name="Henrissat B."/>
            <person name="Morin E."/>
            <person name="Kohler A."/>
            <person name="Barry K."/>
            <person name="LaButti K."/>
            <person name="Morin E."/>
            <person name="Salamov A."/>
            <person name="Lipzen A."/>
            <person name="Mereny Z."/>
            <person name="Hegedus B."/>
            <person name="Baldrian P."/>
            <person name="Stursova M."/>
            <person name="Weitz H."/>
            <person name="Taylor A."/>
            <person name="Grigoriev I.V."/>
            <person name="Nagy L.G."/>
            <person name="Martin F."/>
            <person name="Kauserud H."/>
        </authorList>
    </citation>
    <scope>NUCLEOTIDE SEQUENCE</scope>
    <source>
        <strain evidence="1">CBHHK002</strain>
    </source>
</reference>
<evidence type="ECO:0000313" key="1">
    <source>
        <dbReference type="EMBL" id="KAJ7340550.1"/>
    </source>
</evidence>
<protein>
    <submittedName>
        <fullName evidence="1">Uncharacterized protein</fullName>
    </submittedName>
</protein>
<evidence type="ECO:0000313" key="2">
    <source>
        <dbReference type="Proteomes" id="UP001218218"/>
    </source>
</evidence>
<feature type="non-terminal residue" evidence="1">
    <location>
        <position position="1"/>
    </location>
</feature>
<feature type="non-terminal residue" evidence="1">
    <location>
        <position position="71"/>
    </location>
</feature>
<keyword evidence="2" id="KW-1185">Reference proteome</keyword>
<accession>A0AAD6ZVQ1</accession>
<proteinExistence type="predicted"/>
<dbReference type="Proteomes" id="UP001218218">
    <property type="component" value="Unassembled WGS sequence"/>
</dbReference>
<gene>
    <name evidence="1" type="ORF">DFH08DRAFT_645933</name>
</gene>